<dbReference type="PANTHER" id="PTHR37836">
    <property type="entry name" value="LMO1036 PROTEIN"/>
    <property type="match status" value="1"/>
</dbReference>
<protein>
    <recommendedName>
        <fullName evidence="1">Apiosidase-like catalytic domain-containing protein</fullName>
    </recommendedName>
</protein>
<gene>
    <name evidence="2" type="ORF">M9Y10_033893</name>
</gene>
<dbReference type="InterPro" id="IPR025277">
    <property type="entry name" value="Apiosidase-like_cat_dom"/>
</dbReference>
<feature type="domain" description="Apiosidase-like catalytic" evidence="1">
    <location>
        <begin position="2"/>
        <end position="272"/>
    </location>
</feature>
<dbReference type="SUPFAM" id="SSF51445">
    <property type="entry name" value="(Trans)glycosidases"/>
    <property type="match status" value="1"/>
</dbReference>
<dbReference type="EMBL" id="JAPFFF010000005">
    <property type="protein sequence ID" value="KAK8889149.1"/>
    <property type="molecule type" value="Genomic_DNA"/>
</dbReference>
<sequence length="394" mass="45166">MQKRKSQGFTVLQIVALDPERDVEMRNPSDWIIDKAAEYGFYILLLPVWGQLVVGDNWAGGVFPKTVIEENSYGYGEFIGKRYKHKKHILWCLGGDRQPIHKGVDYKNVYRKMAKGVLDKDVKYNEKDPSWEELLITYHACHEAETGDCSTLSYWNGEEEAWISFNYEIVAKEYTKPRVRPVWDGEPAYEMMITTFPPVNESYHGTWMVRRRAYFSMFSGSFGHTYGHASVWCSIGEKERGIMTKYSWYEALQSEGSMQMKLLRQIMEYLALMTAVGQDGSEEMNSLVAVCVNPSGKFVCLYLPSGGSVTLDLNELPIRLDNPSDGKFYDSGCKIVEEPLKVPTESGKVALSAPSAGEEKDWVLILMTQQTQPPIKDRVFYEMEKEKDNKVFDW</sequence>
<proteinExistence type="predicted"/>
<organism evidence="2 3">
    <name type="scientific">Tritrichomonas musculus</name>
    <dbReference type="NCBI Taxonomy" id="1915356"/>
    <lineage>
        <taxon>Eukaryota</taxon>
        <taxon>Metamonada</taxon>
        <taxon>Parabasalia</taxon>
        <taxon>Tritrichomonadida</taxon>
        <taxon>Tritrichomonadidae</taxon>
        <taxon>Tritrichomonas</taxon>
    </lineage>
</organism>
<evidence type="ECO:0000259" key="1">
    <source>
        <dbReference type="Pfam" id="PF13204"/>
    </source>
</evidence>
<comment type="caution">
    <text evidence="2">The sequence shown here is derived from an EMBL/GenBank/DDBJ whole genome shotgun (WGS) entry which is preliminary data.</text>
</comment>
<evidence type="ECO:0000313" key="3">
    <source>
        <dbReference type="Proteomes" id="UP001470230"/>
    </source>
</evidence>
<evidence type="ECO:0000313" key="2">
    <source>
        <dbReference type="EMBL" id="KAK8889149.1"/>
    </source>
</evidence>
<reference evidence="2 3" key="1">
    <citation type="submission" date="2024-04" db="EMBL/GenBank/DDBJ databases">
        <title>Tritrichomonas musculus Genome.</title>
        <authorList>
            <person name="Alves-Ferreira E."/>
            <person name="Grigg M."/>
            <person name="Lorenzi H."/>
            <person name="Galac M."/>
        </authorList>
    </citation>
    <scope>NUCLEOTIDE SEQUENCE [LARGE SCALE GENOMIC DNA]</scope>
    <source>
        <strain evidence="2 3">EAF2021</strain>
    </source>
</reference>
<keyword evidence="3" id="KW-1185">Reference proteome</keyword>
<dbReference type="Proteomes" id="UP001470230">
    <property type="component" value="Unassembled WGS sequence"/>
</dbReference>
<dbReference type="Gene3D" id="3.20.20.80">
    <property type="entry name" value="Glycosidases"/>
    <property type="match status" value="1"/>
</dbReference>
<dbReference type="InterPro" id="IPR017853">
    <property type="entry name" value="GH"/>
</dbReference>
<dbReference type="Pfam" id="PF13204">
    <property type="entry name" value="Apiosidase"/>
    <property type="match status" value="1"/>
</dbReference>
<dbReference type="PANTHER" id="PTHR37836:SF2">
    <property type="entry name" value="DUF4038 DOMAIN-CONTAINING PROTEIN"/>
    <property type="match status" value="1"/>
</dbReference>
<accession>A0ABR2KDD4</accession>
<name>A0ABR2KDD4_9EUKA</name>